<sequence length="76" mass="8289">MNVTSCSSDPMIGAVECRVGALRWLGTRENQTTNRLGKGLSGPLLAQPVKGRCAETVQYNNINFQVWDLGMMITTS</sequence>
<evidence type="ECO:0000313" key="1">
    <source>
        <dbReference type="EMBL" id="KJB07414.1"/>
    </source>
</evidence>
<dbReference type="Proteomes" id="UP000032304">
    <property type="component" value="Chromosome 1"/>
</dbReference>
<protein>
    <submittedName>
        <fullName evidence="1">Uncharacterized protein</fullName>
    </submittedName>
</protein>
<dbReference type="AlphaFoldDB" id="A0A0D2PKP9"/>
<accession>A0A0D2PKP9</accession>
<organism evidence="1 2">
    <name type="scientific">Gossypium raimondii</name>
    <name type="common">Peruvian cotton</name>
    <name type="synonym">Gossypium klotzschianum subsp. raimondii</name>
    <dbReference type="NCBI Taxonomy" id="29730"/>
    <lineage>
        <taxon>Eukaryota</taxon>
        <taxon>Viridiplantae</taxon>
        <taxon>Streptophyta</taxon>
        <taxon>Embryophyta</taxon>
        <taxon>Tracheophyta</taxon>
        <taxon>Spermatophyta</taxon>
        <taxon>Magnoliopsida</taxon>
        <taxon>eudicotyledons</taxon>
        <taxon>Gunneridae</taxon>
        <taxon>Pentapetalae</taxon>
        <taxon>rosids</taxon>
        <taxon>malvids</taxon>
        <taxon>Malvales</taxon>
        <taxon>Malvaceae</taxon>
        <taxon>Malvoideae</taxon>
        <taxon>Gossypium</taxon>
    </lineage>
</organism>
<keyword evidence="2" id="KW-1185">Reference proteome</keyword>
<dbReference type="EMBL" id="CM001740">
    <property type="protein sequence ID" value="KJB07414.1"/>
    <property type="molecule type" value="Genomic_DNA"/>
</dbReference>
<reference evidence="1 2" key="1">
    <citation type="journal article" date="2012" name="Nature">
        <title>Repeated polyploidization of Gossypium genomes and the evolution of spinnable cotton fibres.</title>
        <authorList>
            <person name="Paterson A.H."/>
            <person name="Wendel J.F."/>
            <person name="Gundlach H."/>
            <person name="Guo H."/>
            <person name="Jenkins J."/>
            <person name="Jin D."/>
            <person name="Llewellyn D."/>
            <person name="Showmaker K.C."/>
            <person name="Shu S."/>
            <person name="Udall J."/>
            <person name="Yoo M.J."/>
            <person name="Byers R."/>
            <person name="Chen W."/>
            <person name="Doron-Faigenboim A."/>
            <person name="Duke M.V."/>
            <person name="Gong L."/>
            <person name="Grimwood J."/>
            <person name="Grover C."/>
            <person name="Grupp K."/>
            <person name="Hu G."/>
            <person name="Lee T.H."/>
            <person name="Li J."/>
            <person name="Lin L."/>
            <person name="Liu T."/>
            <person name="Marler B.S."/>
            <person name="Page J.T."/>
            <person name="Roberts A.W."/>
            <person name="Romanel E."/>
            <person name="Sanders W.S."/>
            <person name="Szadkowski E."/>
            <person name="Tan X."/>
            <person name="Tang H."/>
            <person name="Xu C."/>
            <person name="Wang J."/>
            <person name="Wang Z."/>
            <person name="Zhang D."/>
            <person name="Zhang L."/>
            <person name="Ashrafi H."/>
            <person name="Bedon F."/>
            <person name="Bowers J.E."/>
            <person name="Brubaker C.L."/>
            <person name="Chee P.W."/>
            <person name="Das S."/>
            <person name="Gingle A.R."/>
            <person name="Haigler C.H."/>
            <person name="Harker D."/>
            <person name="Hoffmann L.V."/>
            <person name="Hovav R."/>
            <person name="Jones D.C."/>
            <person name="Lemke C."/>
            <person name="Mansoor S."/>
            <person name="ur Rahman M."/>
            <person name="Rainville L.N."/>
            <person name="Rambani A."/>
            <person name="Reddy U.K."/>
            <person name="Rong J.K."/>
            <person name="Saranga Y."/>
            <person name="Scheffler B.E."/>
            <person name="Scheffler J.A."/>
            <person name="Stelly D.M."/>
            <person name="Triplett B.A."/>
            <person name="Van Deynze A."/>
            <person name="Vaslin M.F."/>
            <person name="Waghmare V.N."/>
            <person name="Walford S.A."/>
            <person name="Wright R.J."/>
            <person name="Zaki E.A."/>
            <person name="Zhang T."/>
            <person name="Dennis E.S."/>
            <person name="Mayer K.F."/>
            <person name="Peterson D.G."/>
            <person name="Rokhsar D.S."/>
            <person name="Wang X."/>
            <person name="Schmutz J."/>
        </authorList>
    </citation>
    <scope>NUCLEOTIDE SEQUENCE [LARGE SCALE GENOMIC DNA]</scope>
</reference>
<name>A0A0D2PKP9_GOSRA</name>
<dbReference type="Gramene" id="KJB07414">
    <property type="protein sequence ID" value="KJB07414"/>
    <property type="gene ID" value="B456_001G168600"/>
</dbReference>
<gene>
    <name evidence="1" type="ORF">B456_001G168600</name>
</gene>
<evidence type="ECO:0000313" key="2">
    <source>
        <dbReference type="Proteomes" id="UP000032304"/>
    </source>
</evidence>
<proteinExistence type="predicted"/>